<dbReference type="Proteomes" id="UP000887574">
    <property type="component" value="Unplaced"/>
</dbReference>
<evidence type="ECO:0000313" key="2">
    <source>
        <dbReference type="Proteomes" id="UP000887574"/>
    </source>
</evidence>
<dbReference type="AlphaFoldDB" id="A0A915D526"/>
<organism evidence="2 3">
    <name type="scientific">Ditylenchus dipsaci</name>
    <dbReference type="NCBI Taxonomy" id="166011"/>
    <lineage>
        <taxon>Eukaryota</taxon>
        <taxon>Metazoa</taxon>
        <taxon>Ecdysozoa</taxon>
        <taxon>Nematoda</taxon>
        <taxon>Chromadorea</taxon>
        <taxon>Rhabditida</taxon>
        <taxon>Tylenchina</taxon>
        <taxon>Tylenchomorpha</taxon>
        <taxon>Sphaerularioidea</taxon>
        <taxon>Anguinidae</taxon>
        <taxon>Anguininae</taxon>
        <taxon>Ditylenchus</taxon>
    </lineage>
</organism>
<protein>
    <submittedName>
        <fullName evidence="3">Uncharacterized protein</fullName>
    </submittedName>
</protein>
<accession>A0A915D526</accession>
<feature type="compositionally biased region" description="Polar residues" evidence="1">
    <location>
        <begin position="1"/>
        <end position="14"/>
    </location>
</feature>
<proteinExistence type="predicted"/>
<dbReference type="WBParaSite" id="jg15985">
    <property type="protein sequence ID" value="jg15985"/>
    <property type="gene ID" value="jg15985"/>
</dbReference>
<feature type="region of interest" description="Disordered" evidence="1">
    <location>
        <begin position="1"/>
        <end position="66"/>
    </location>
</feature>
<keyword evidence="2" id="KW-1185">Reference proteome</keyword>
<reference evidence="3" key="1">
    <citation type="submission" date="2022-11" db="UniProtKB">
        <authorList>
            <consortium name="WormBaseParasite"/>
        </authorList>
    </citation>
    <scope>IDENTIFICATION</scope>
</reference>
<sequence length="66" mass="7200">MENGPNESLENTFTEDPGEDDLTDLTTSPNGEEAETSVTEGRFQDSVSSGHKENLNSTKRSLTCYS</sequence>
<evidence type="ECO:0000313" key="3">
    <source>
        <dbReference type="WBParaSite" id="jg15985"/>
    </source>
</evidence>
<evidence type="ECO:0000256" key="1">
    <source>
        <dbReference type="SAM" id="MobiDB-lite"/>
    </source>
</evidence>
<name>A0A915D526_9BILA</name>
<feature type="compositionally biased region" description="Polar residues" evidence="1">
    <location>
        <begin position="45"/>
        <end position="66"/>
    </location>
</feature>